<dbReference type="RefSeq" id="WP_044213034.1">
    <property type="nucleotide sequence ID" value="NZ_BAMD01000024.1"/>
</dbReference>
<evidence type="ECO:0000256" key="6">
    <source>
        <dbReference type="ARBA" id="ARBA00023237"/>
    </source>
</evidence>
<comment type="caution">
    <text evidence="9">The sequence shown here is derived from an EMBL/GenBank/DDBJ whole genome shotgun (WGS) entry which is preliminary data.</text>
</comment>
<dbReference type="InterPro" id="IPR008969">
    <property type="entry name" value="CarboxyPept-like_regulatory"/>
</dbReference>
<dbReference type="Proteomes" id="UP000019402">
    <property type="component" value="Unassembled WGS sequence"/>
</dbReference>
<reference evidence="9 10" key="1">
    <citation type="journal article" date="2014" name="Genome Announc.">
        <title>Draft Genome Sequence of Cytophaga fermentans JCM 21142T, a Facultative Anaerobe Isolated from Marine Mud.</title>
        <authorList>
            <person name="Starns D."/>
            <person name="Oshima K."/>
            <person name="Suda W."/>
            <person name="Iino T."/>
            <person name="Yuki M."/>
            <person name="Inoue J."/>
            <person name="Kitamura K."/>
            <person name="Iida T."/>
            <person name="Darby A."/>
            <person name="Hattori M."/>
            <person name="Ohkuma M."/>
        </authorList>
    </citation>
    <scope>NUCLEOTIDE SEQUENCE [LARGE SCALE GENOMIC DNA]</scope>
    <source>
        <strain evidence="9 10">JCM 21142</strain>
    </source>
</reference>
<name>W7Y5N5_9BACT</name>
<dbReference type="Pfam" id="PF25183">
    <property type="entry name" value="OMP_b-brl_4"/>
    <property type="match status" value="2"/>
</dbReference>
<evidence type="ECO:0000256" key="5">
    <source>
        <dbReference type="ARBA" id="ARBA00023136"/>
    </source>
</evidence>
<dbReference type="GO" id="GO:0009279">
    <property type="term" value="C:cell outer membrane"/>
    <property type="evidence" value="ECO:0007669"/>
    <property type="project" value="UniProtKB-SubCell"/>
</dbReference>
<dbReference type="Gene3D" id="2.40.170.20">
    <property type="entry name" value="TonB-dependent receptor, beta-barrel domain"/>
    <property type="match status" value="1"/>
</dbReference>
<evidence type="ECO:0000256" key="7">
    <source>
        <dbReference type="SAM" id="SignalP"/>
    </source>
</evidence>
<dbReference type="InterPro" id="IPR057601">
    <property type="entry name" value="Oar-like_b-barrel"/>
</dbReference>
<keyword evidence="7" id="KW-0732">Signal</keyword>
<keyword evidence="4" id="KW-0812">Transmembrane</keyword>
<dbReference type="GO" id="GO:0044718">
    <property type="term" value="P:siderophore transmembrane transport"/>
    <property type="evidence" value="ECO:0007669"/>
    <property type="project" value="TreeGrafter"/>
</dbReference>
<dbReference type="PANTHER" id="PTHR30069">
    <property type="entry name" value="TONB-DEPENDENT OUTER MEMBRANE RECEPTOR"/>
    <property type="match status" value="1"/>
</dbReference>
<dbReference type="SUPFAM" id="SSF49464">
    <property type="entry name" value="Carboxypeptidase regulatory domain-like"/>
    <property type="match status" value="1"/>
</dbReference>
<keyword evidence="3" id="KW-1134">Transmembrane beta strand</keyword>
<dbReference type="InterPro" id="IPR036942">
    <property type="entry name" value="Beta-barrel_TonB_sf"/>
</dbReference>
<evidence type="ECO:0000259" key="8">
    <source>
        <dbReference type="Pfam" id="PF25183"/>
    </source>
</evidence>
<feature type="domain" description="TonB-dependent transporter Oar-like beta-barrel" evidence="8">
    <location>
        <begin position="351"/>
        <end position="1023"/>
    </location>
</feature>
<protein>
    <recommendedName>
        <fullName evidence="8">TonB-dependent transporter Oar-like beta-barrel domain-containing protein</fullName>
    </recommendedName>
</protein>
<keyword evidence="6" id="KW-0998">Cell outer membrane</keyword>
<evidence type="ECO:0000256" key="4">
    <source>
        <dbReference type="ARBA" id="ARBA00022692"/>
    </source>
</evidence>
<dbReference type="EMBL" id="BAMD01000024">
    <property type="protein sequence ID" value="GAF03457.1"/>
    <property type="molecule type" value="Genomic_DNA"/>
</dbReference>
<gene>
    <name evidence="9" type="ORF">JCM21142_52133</name>
</gene>
<evidence type="ECO:0000256" key="2">
    <source>
        <dbReference type="ARBA" id="ARBA00022448"/>
    </source>
</evidence>
<keyword evidence="5" id="KW-0472">Membrane</keyword>
<evidence type="ECO:0000256" key="3">
    <source>
        <dbReference type="ARBA" id="ARBA00022452"/>
    </source>
</evidence>
<dbReference type="InterPro" id="IPR039426">
    <property type="entry name" value="TonB-dep_rcpt-like"/>
</dbReference>
<proteinExistence type="predicted"/>
<organism evidence="9 10">
    <name type="scientific">Saccharicrinis fermentans DSM 9555 = JCM 21142</name>
    <dbReference type="NCBI Taxonomy" id="869213"/>
    <lineage>
        <taxon>Bacteria</taxon>
        <taxon>Pseudomonadati</taxon>
        <taxon>Bacteroidota</taxon>
        <taxon>Bacteroidia</taxon>
        <taxon>Marinilabiliales</taxon>
        <taxon>Marinilabiliaceae</taxon>
        <taxon>Saccharicrinis</taxon>
    </lineage>
</organism>
<accession>W7Y5N5</accession>
<feature type="signal peptide" evidence="7">
    <location>
        <begin position="1"/>
        <end position="23"/>
    </location>
</feature>
<feature type="chain" id="PRO_5004906363" description="TonB-dependent transporter Oar-like beta-barrel domain-containing protein" evidence="7">
    <location>
        <begin position="24"/>
        <end position="1089"/>
    </location>
</feature>
<evidence type="ECO:0000256" key="1">
    <source>
        <dbReference type="ARBA" id="ARBA00004571"/>
    </source>
</evidence>
<keyword evidence="10" id="KW-1185">Reference proteome</keyword>
<feature type="domain" description="TonB-dependent transporter Oar-like beta-barrel" evidence="8">
    <location>
        <begin position="243"/>
        <end position="316"/>
    </location>
</feature>
<keyword evidence="2" id="KW-0813">Transport</keyword>
<comment type="subcellular location">
    <subcellularLocation>
        <location evidence="1">Cell outer membrane</location>
        <topology evidence="1">Multi-pass membrane protein</topology>
    </subcellularLocation>
</comment>
<dbReference type="Pfam" id="PF13620">
    <property type="entry name" value="CarboxypepD_reg"/>
    <property type="match status" value="1"/>
</dbReference>
<dbReference type="OrthoDB" id="9768147at2"/>
<dbReference type="SUPFAM" id="SSF56935">
    <property type="entry name" value="Porins"/>
    <property type="match status" value="1"/>
</dbReference>
<dbReference type="PANTHER" id="PTHR30069:SF46">
    <property type="entry name" value="OAR PROTEIN"/>
    <property type="match status" value="1"/>
</dbReference>
<sequence>MKHLIAKLYVVGILLTLPLSAMAQMTTSGIKGRIFSNEESLPGATVLITHEPTGAQYATITNELGLYHLPNLAPGGPYTLTSSFIGYHTFVKKEIYLTLGQTMQLQIPLTASTTSLDEVQVIAVTSGVFDGNTTGSKTTVSQERLNTMPTISRGVSDFARLTPQAKINENGGIEVAGQSSKYNSFTIDGALQNDAFGLASSGTNGGQIGINPMSMDIIDQMTISLSPYDVTQSGFAGAGINAVTKSGTNRFKGSGYGYYRNENLAGKTPTDNSEIERKKLDEFTSKTYGVTLGGPIIKNKLFFFANAEFQRDETPKPFDFSDYASNASTPASKADVDALRNKVSNDYGYDAGSYENTTETLDAEKLFFKLDWNINNNHKFSIRHQYSNGASISPSTSSSNAIRFSNSGIDFISTTNSTTAELNSVFGSKFANQMRVVYTNVDDNRDPMGSKFPYIYIQDENISLGSEQYSTANRLTQKTFTFTDNFNIYAGQHNITLGMHHEYYDMFNVFIRQNYGYYRYDDLNTFMTDPNNYNRYDRSFSLLDNVTGDDTDAAAEFKVLQLGFYVQDDWQVNDRFKLTAGIRMDLPLYLDDPNTNDDFNNNVIPFLENNYDVDFEGAKTGQMPDATPLISPRVGFNWDIHGDKSMQLRGGAGLFTSRIPYVWPGGAYNNNGTTVGGMRVYGGYDFESQWDNQHSLPIDAPSGQIDIFAKDFKMPQVFRANLAYDIKLPYGINGTFDFTYTQNVNNVTYQNLLVQDSGEELTGTGDKRIIWEDISNELDNEASIAGDYSGIYLGTNTSEGHSLNLSTMFDKSWQNGLFTSVGYNYGVAKSMNDGQSSQNSSQWRVPNQNGRNNLDLGYSTYDLGHRIMANVSYKWEYSNFANSTISLFYNGQSGGRYSYGYNNGVASYAGVTGDNTDGYELTLLYVPKNQSDINLVDVEITENEVKKTYTAAQQWADLNAFINNDDYLSDHRGEVVERNAQRMPFEHTLDLKFMQEFKFKVSEDRENKLQLTLDIFNFTNMLNKDWGRMHYAVGDYGTYQLLEFQGYETGTNNPTYSYINKSGDKTYGIDDSGLQSSRWQAQIGIRYIF</sequence>
<dbReference type="STRING" id="869213.GCA_000517085_00917"/>
<dbReference type="AlphaFoldDB" id="W7Y5N5"/>
<dbReference type="GO" id="GO:0015344">
    <property type="term" value="F:siderophore uptake transmembrane transporter activity"/>
    <property type="evidence" value="ECO:0007669"/>
    <property type="project" value="TreeGrafter"/>
</dbReference>
<dbReference type="eggNOG" id="COG4771">
    <property type="taxonomic scope" value="Bacteria"/>
</dbReference>
<evidence type="ECO:0000313" key="10">
    <source>
        <dbReference type="Proteomes" id="UP000019402"/>
    </source>
</evidence>
<dbReference type="Gene3D" id="2.60.40.1120">
    <property type="entry name" value="Carboxypeptidase-like, regulatory domain"/>
    <property type="match status" value="1"/>
</dbReference>
<evidence type="ECO:0000313" key="9">
    <source>
        <dbReference type="EMBL" id="GAF03457.1"/>
    </source>
</evidence>